<keyword evidence="2" id="KW-1185">Reference proteome</keyword>
<protein>
    <submittedName>
        <fullName evidence="1">Uncharacterized protein</fullName>
    </submittedName>
</protein>
<evidence type="ECO:0000313" key="2">
    <source>
        <dbReference type="Proteomes" id="UP001221757"/>
    </source>
</evidence>
<accession>A0AAD7GLU6</accession>
<gene>
    <name evidence="1" type="ORF">B0H17DRAFT_1128404</name>
</gene>
<evidence type="ECO:0000313" key="1">
    <source>
        <dbReference type="EMBL" id="KAJ7701114.1"/>
    </source>
</evidence>
<sequence>MARAAYVRGRGVLDPLKILMEGRNRALRRCKVVRGVKAHETGGHLYGVRWGKGRSVIMASFELECATKVMGDPSYSAGSVRREARQYTSVWIDVRRLTLTAMYWYTRSSNSQEFKYYQYTCPEESRLWKCLTAYSSRLVGTGNAPFWSVLFVLVISLQSDGPPAVSIGKLKYRNYIGYKDAGIDNNEHGPERGHVHWICRTP</sequence>
<reference evidence="1" key="1">
    <citation type="submission" date="2023-03" db="EMBL/GenBank/DDBJ databases">
        <title>Massive genome expansion in bonnet fungi (Mycena s.s.) driven by repeated elements and novel gene families across ecological guilds.</title>
        <authorList>
            <consortium name="Lawrence Berkeley National Laboratory"/>
            <person name="Harder C.B."/>
            <person name="Miyauchi S."/>
            <person name="Viragh M."/>
            <person name="Kuo A."/>
            <person name="Thoen E."/>
            <person name="Andreopoulos B."/>
            <person name="Lu D."/>
            <person name="Skrede I."/>
            <person name="Drula E."/>
            <person name="Henrissat B."/>
            <person name="Morin E."/>
            <person name="Kohler A."/>
            <person name="Barry K."/>
            <person name="LaButti K."/>
            <person name="Morin E."/>
            <person name="Salamov A."/>
            <person name="Lipzen A."/>
            <person name="Mereny Z."/>
            <person name="Hegedus B."/>
            <person name="Baldrian P."/>
            <person name="Stursova M."/>
            <person name="Weitz H."/>
            <person name="Taylor A."/>
            <person name="Grigoriev I.V."/>
            <person name="Nagy L.G."/>
            <person name="Martin F."/>
            <person name="Kauserud H."/>
        </authorList>
    </citation>
    <scope>NUCLEOTIDE SEQUENCE</scope>
    <source>
        <strain evidence="1">CBHHK067</strain>
    </source>
</reference>
<name>A0AAD7GLU6_MYCRO</name>
<dbReference type="EMBL" id="JARKIE010000018">
    <property type="protein sequence ID" value="KAJ7701114.1"/>
    <property type="molecule type" value="Genomic_DNA"/>
</dbReference>
<comment type="caution">
    <text evidence="1">The sequence shown here is derived from an EMBL/GenBank/DDBJ whole genome shotgun (WGS) entry which is preliminary data.</text>
</comment>
<proteinExistence type="predicted"/>
<organism evidence="1 2">
    <name type="scientific">Mycena rosella</name>
    <name type="common">Pink bonnet</name>
    <name type="synonym">Agaricus rosellus</name>
    <dbReference type="NCBI Taxonomy" id="1033263"/>
    <lineage>
        <taxon>Eukaryota</taxon>
        <taxon>Fungi</taxon>
        <taxon>Dikarya</taxon>
        <taxon>Basidiomycota</taxon>
        <taxon>Agaricomycotina</taxon>
        <taxon>Agaricomycetes</taxon>
        <taxon>Agaricomycetidae</taxon>
        <taxon>Agaricales</taxon>
        <taxon>Marasmiineae</taxon>
        <taxon>Mycenaceae</taxon>
        <taxon>Mycena</taxon>
    </lineage>
</organism>
<dbReference type="Proteomes" id="UP001221757">
    <property type="component" value="Unassembled WGS sequence"/>
</dbReference>
<dbReference type="AlphaFoldDB" id="A0AAD7GLU6"/>